<feature type="domain" description="Carbohydrate kinase FGGY C-terminal" evidence="5">
    <location>
        <begin position="292"/>
        <end position="446"/>
    </location>
</feature>
<evidence type="ECO:0000256" key="2">
    <source>
        <dbReference type="ARBA" id="ARBA00022679"/>
    </source>
</evidence>
<dbReference type="PIRSF" id="PIRSF000538">
    <property type="entry name" value="GlpK"/>
    <property type="match status" value="1"/>
</dbReference>
<feature type="domain" description="Carbohydrate kinase FGGY N-terminal" evidence="4">
    <location>
        <begin position="3"/>
        <end position="250"/>
    </location>
</feature>
<gene>
    <name evidence="6" type="ORF">H8S18_12790</name>
</gene>
<dbReference type="Pfam" id="PF00370">
    <property type="entry name" value="FGGY_N"/>
    <property type="match status" value="1"/>
</dbReference>
<protein>
    <submittedName>
        <fullName evidence="6">Xylulose kinase</fullName>
    </submittedName>
</protein>
<dbReference type="EMBL" id="JACOON010000007">
    <property type="protein sequence ID" value="MBC5649217.1"/>
    <property type="molecule type" value="Genomic_DNA"/>
</dbReference>
<keyword evidence="7" id="KW-1185">Reference proteome</keyword>
<dbReference type="InterPro" id="IPR050406">
    <property type="entry name" value="FGGY_Carb_Kinase"/>
</dbReference>
<keyword evidence="3 6" id="KW-0418">Kinase</keyword>
<comment type="similarity">
    <text evidence="1">Belongs to the FGGY kinase family.</text>
</comment>
<dbReference type="RefSeq" id="WP_186858665.1">
    <property type="nucleotide sequence ID" value="NZ_JACOON010000007.1"/>
</dbReference>
<name>A0ABR7EHH1_9FIRM</name>
<dbReference type="InterPro" id="IPR000577">
    <property type="entry name" value="Carb_kinase_FGGY"/>
</dbReference>
<dbReference type="InterPro" id="IPR018485">
    <property type="entry name" value="FGGY_C"/>
</dbReference>
<evidence type="ECO:0000259" key="5">
    <source>
        <dbReference type="Pfam" id="PF02782"/>
    </source>
</evidence>
<dbReference type="Pfam" id="PF02782">
    <property type="entry name" value="FGGY_C"/>
    <property type="match status" value="1"/>
</dbReference>
<evidence type="ECO:0000313" key="6">
    <source>
        <dbReference type="EMBL" id="MBC5649217.1"/>
    </source>
</evidence>
<dbReference type="SUPFAM" id="SSF53067">
    <property type="entry name" value="Actin-like ATPase domain"/>
    <property type="match status" value="2"/>
</dbReference>
<evidence type="ECO:0000256" key="1">
    <source>
        <dbReference type="ARBA" id="ARBA00009156"/>
    </source>
</evidence>
<keyword evidence="2" id="KW-0808">Transferase</keyword>
<evidence type="ECO:0000259" key="4">
    <source>
        <dbReference type="Pfam" id="PF00370"/>
    </source>
</evidence>
<dbReference type="PANTHER" id="PTHR43095">
    <property type="entry name" value="SUGAR KINASE"/>
    <property type="match status" value="1"/>
</dbReference>
<dbReference type="CDD" id="cd00366">
    <property type="entry name" value="ASKHA_NBD_FGGY"/>
    <property type="match status" value="1"/>
</dbReference>
<reference evidence="6 7" key="1">
    <citation type="submission" date="2020-08" db="EMBL/GenBank/DDBJ databases">
        <title>Genome public.</title>
        <authorList>
            <person name="Liu C."/>
            <person name="Sun Q."/>
        </authorList>
    </citation>
    <scope>NUCLEOTIDE SEQUENCE [LARGE SCALE GENOMIC DNA]</scope>
    <source>
        <strain evidence="6 7">NSJ-35</strain>
    </source>
</reference>
<dbReference type="GO" id="GO:0016301">
    <property type="term" value="F:kinase activity"/>
    <property type="evidence" value="ECO:0007669"/>
    <property type="project" value="UniProtKB-KW"/>
</dbReference>
<evidence type="ECO:0000313" key="7">
    <source>
        <dbReference type="Proteomes" id="UP000606889"/>
    </source>
</evidence>
<dbReference type="InterPro" id="IPR018484">
    <property type="entry name" value="FGGY_N"/>
</dbReference>
<dbReference type="InterPro" id="IPR043129">
    <property type="entry name" value="ATPase_NBD"/>
</dbReference>
<accession>A0ABR7EHH1</accession>
<comment type="caution">
    <text evidence="6">The sequence shown here is derived from an EMBL/GenBank/DDBJ whole genome shotgun (WGS) entry which is preliminary data.</text>
</comment>
<evidence type="ECO:0000256" key="3">
    <source>
        <dbReference type="ARBA" id="ARBA00022777"/>
    </source>
</evidence>
<sequence length="507" mass="55812">MDYLVGVDVGTQGTKTVIYDRDGRAIAEAFQKSNLVYGSGGRVEEDPQELLASCLKTIKQNIERADINNTDIAAVALDGQMAGIMGIDTAGNNVTPYDSWLDQRCAKYFDMIRRAGEERYMQIGGGSPVTYAHGPKILWWKHEKPEAYAKIAKFVPPAVYCVMQMCGLNAERAYIDHTYLHFAGFASVEKKEWSGELLDTFGLDPEKFPRIVKPWNIAGRVTKQMAEASGLAEGTPVAAGCGDTAASAFGAGVTHPGVLYDVGGTASTLAGAVDRFIPDIGKKMLIYPAAVVDGLYTPMAYMNGAGMCINWFKDNVLSGGYQYSYDELNCAIEKIEPGSENLLFIPHYAGRVCPNSQNLRGAWLRLNWNHTKAHMYRSIMESIGYEYKIYLNRIRELIPEQEYGRILAVGGAAKSPQFRKIKADILGLTEATISRTDTATLAGAVIGGYAVGLFNDLSVTIHSINKECGVTEPDMENHRKYRPFINAYERSLELMDGCFSEINQILE</sequence>
<proteinExistence type="inferred from homology"/>
<dbReference type="Proteomes" id="UP000606889">
    <property type="component" value="Unassembled WGS sequence"/>
</dbReference>
<organism evidence="6 7">
    <name type="scientific">Christensenella tenuis</name>
    <dbReference type="NCBI Taxonomy" id="2763033"/>
    <lineage>
        <taxon>Bacteria</taxon>
        <taxon>Bacillati</taxon>
        <taxon>Bacillota</taxon>
        <taxon>Clostridia</taxon>
        <taxon>Christensenellales</taxon>
        <taxon>Christensenellaceae</taxon>
        <taxon>Christensenella</taxon>
    </lineage>
</organism>
<dbReference type="Gene3D" id="3.30.420.40">
    <property type="match status" value="2"/>
</dbReference>